<name>A0A2G9EF73_9FUSO</name>
<dbReference type="InterPro" id="IPR035944">
    <property type="entry name" value="YfbM-like_sf"/>
</dbReference>
<comment type="caution">
    <text evidence="1">The sequence shown here is derived from an EMBL/GenBank/DDBJ whole genome shotgun (WGS) entry which is preliminary data.</text>
</comment>
<dbReference type="GeneID" id="93327559"/>
<dbReference type="EMBL" id="PEQY01000001">
    <property type="protein sequence ID" value="PIM79580.1"/>
    <property type="molecule type" value="Genomic_DNA"/>
</dbReference>
<reference evidence="1 2" key="1">
    <citation type="submission" date="2017-11" db="EMBL/GenBank/DDBJ databases">
        <title>Genome sequencing of Fusobacterium periodonticum KCOM 1259.</title>
        <authorList>
            <person name="Kook J.-K."/>
            <person name="Park S.-N."/>
            <person name="Lim Y.K."/>
        </authorList>
    </citation>
    <scope>NUCLEOTIDE SEQUENCE [LARGE SCALE GENOMIC DNA]</scope>
    <source>
        <strain evidence="1 2">KCOM 1259</strain>
    </source>
</reference>
<sequence length="185" mass="22041">MGMDLCYYGVKEEEIPKILDGKFFDEDFTNLEPQHTLRVFSAKDFYYLYTSGKELEEEDFQGKNERDLFIEAFLGEVTVSFAPGDIYSYCSCKEKVKEIANFLNKIDIKDYFEKIGNIEKITGTNFMGKDFSYLGVKTRRKFYSSYEKEEEYIFDIEDTIDRFNEFKEFYNKLANEDLALYIYIF</sequence>
<proteinExistence type="predicted"/>
<dbReference type="RefSeq" id="WP_099958294.1">
    <property type="nucleotide sequence ID" value="NZ_PEQY01000001.1"/>
</dbReference>
<accession>A0A2G9EF73</accession>
<dbReference type="AlphaFoldDB" id="A0A2G9EF73"/>
<evidence type="ECO:0000313" key="1">
    <source>
        <dbReference type="EMBL" id="PIM79580.1"/>
    </source>
</evidence>
<protein>
    <submittedName>
        <fullName evidence="1">DUF1877 domain-containing protein</fullName>
    </submittedName>
</protein>
<gene>
    <name evidence="1" type="ORF">CTM71_03715</name>
</gene>
<dbReference type="Proteomes" id="UP000229011">
    <property type="component" value="Unassembled WGS sequence"/>
</dbReference>
<organism evidence="1 2">
    <name type="scientific">Fusobacterium pseudoperiodonticum</name>
    <dbReference type="NCBI Taxonomy" id="2663009"/>
    <lineage>
        <taxon>Bacteria</taxon>
        <taxon>Fusobacteriati</taxon>
        <taxon>Fusobacteriota</taxon>
        <taxon>Fusobacteriia</taxon>
        <taxon>Fusobacteriales</taxon>
        <taxon>Fusobacteriaceae</taxon>
        <taxon>Fusobacterium</taxon>
    </lineage>
</organism>
<dbReference type="Gene3D" id="3.40.1760.10">
    <property type="entry name" value="YfbM-like super family"/>
    <property type="match status" value="1"/>
</dbReference>
<evidence type="ECO:0000313" key="2">
    <source>
        <dbReference type="Proteomes" id="UP000229011"/>
    </source>
</evidence>